<evidence type="ECO:0000259" key="1">
    <source>
        <dbReference type="PROSITE" id="PS50994"/>
    </source>
</evidence>
<dbReference type="Proteomes" id="UP000002358">
    <property type="component" value="Unassembled WGS sequence"/>
</dbReference>
<dbReference type="InterPro" id="IPR012337">
    <property type="entry name" value="RNaseH-like_sf"/>
</dbReference>
<dbReference type="InterPro" id="IPR036397">
    <property type="entry name" value="RNaseH_sf"/>
</dbReference>
<dbReference type="KEGG" id="nvi:107982004"/>
<dbReference type="InterPro" id="IPR050951">
    <property type="entry name" value="Retrovirus_Pol_polyprotein"/>
</dbReference>
<dbReference type="SMR" id="A0A7M7IUM1"/>
<dbReference type="SUPFAM" id="SSF53098">
    <property type="entry name" value="Ribonuclease H-like"/>
    <property type="match status" value="1"/>
</dbReference>
<dbReference type="AlphaFoldDB" id="A0A7M7IUM1"/>
<accession>A0A7M7IUM1</accession>
<gene>
    <name evidence="2" type="primary">107982004</name>
</gene>
<dbReference type="PROSITE" id="PS50994">
    <property type="entry name" value="INTEGRASE"/>
    <property type="match status" value="1"/>
</dbReference>
<keyword evidence="3" id="KW-1185">Reference proteome</keyword>
<dbReference type="EnsemblMetazoa" id="XM_016989074">
    <property type="protein sequence ID" value="XP_016844563"/>
    <property type="gene ID" value="LOC107982004"/>
</dbReference>
<evidence type="ECO:0000313" key="2">
    <source>
        <dbReference type="EnsemblMetazoa" id="XP_016844563"/>
    </source>
</evidence>
<dbReference type="PANTHER" id="PTHR37984:SF15">
    <property type="entry name" value="INTEGRASE CATALYTIC DOMAIN-CONTAINING PROTEIN"/>
    <property type="match status" value="1"/>
</dbReference>
<dbReference type="GO" id="GO:0015074">
    <property type="term" value="P:DNA integration"/>
    <property type="evidence" value="ECO:0007669"/>
    <property type="project" value="InterPro"/>
</dbReference>
<dbReference type="Gene3D" id="3.30.420.10">
    <property type="entry name" value="Ribonuclease H-like superfamily/Ribonuclease H"/>
    <property type="match status" value="1"/>
</dbReference>
<dbReference type="OrthoDB" id="441971at2759"/>
<proteinExistence type="predicted"/>
<dbReference type="InParanoid" id="A0A7M7IUM1"/>
<dbReference type="InterPro" id="IPR001584">
    <property type="entry name" value="Integrase_cat-core"/>
</dbReference>
<dbReference type="OMA" id="LECSHRT"/>
<organism evidence="2 3">
    <name type="scientific">Nasonia vitripennis</name>
    <name type="common">Parasitic wasp</name>
    <dbReference type="NCBI Taxonomy" id="7425"/>
    <lineage>
        <taxon>Eukaryota</taxon>
        <taxon>Metazoa</taxon>
        <taxon>Ecdysozoa</taxon>
        <taxon>Arthropoda</taxon>
        <taxon>Hexapoda</taxon>
        <taxon>Insecta</taxon>
        <taxon>Pterygota</taxon>
        <taxon>Neoptera</taxon>
        <taxon>Endopterygota</taxon>
        <taxon>Hymenoptera</taxon>
        <taxon>Apocrita</taxon>
        <taxon>Proctotrupomorpha</taxon>
        <taxon>Chalcidoidea</taxon>
        <taxon>Pteromalidae</taxon>
        <taxon>Pteromalinae</taxon>
        <taxon>Nasonia</taxon>
    </lineage>
</organism>
<dbReference type="PANTHER" id="PTHR37984">
    <property type="entry name" value="PROTEIN CBG26694"/>
    <property type="match status" value="1"/>
</dbReference>
<dbReference type="Pfam" id="PF00665">
    <property type="entry name" value="rve"/>
    <property type="match status" value="1"/>
</dbReference>
<dbReference type="GO" id="GO:0003676">
    <property type="term" value="F:nucleic acid binding"/>
    <property type="evidence" value="ECO:0007669"/>
    <property type="project" value="InterPro"/>
</dbReference>
<name>A0A7M7IUM1_NASVI</name>
<reference evidence="2" key="1">
    <citation type="submission" date="2021-01" db="UniProtKB">
        <authorList>
            <consortium name="EnsemblMetazoa"/>
        </authorList>
    </citation>
    <scope>IDENTIFICATION</scope>
</reference>
<sequence>MPVVTDGWWALPESRGLARRGRLSGGNVTCQSNKLVRVKTRLPMLISNTPSSPFTQKALDFYGPLENSRRGNKYILSIQDMLTKYIILIPTKHASADEVARALTEKVICVFGPPAAIVTDQGSHFQNRILEKLAKIFQIKKFCTTAYHPQSNGSIERMHHTLTEYLRKYVKDTT</sequence>
<protein>
    <recommendedName>
        <fullName evidence="1">Integrase catalytic domain-containing protein</fullName>
    </recommendedName>
</protein>
<feature type="domain" description="Integrase catalytic" evidence="1">
    <location>
        <begin position="49"/>
        <end position="174"/>
    </location>
</feature>
<evidence type="ECO:0000313" key="3">
    <source>
        <dbReference type="Proteomes" id="UP000002358"/>
    </source>
</evidence>